<dbReference type="CDD" id="cd07720">
    <property type="entry name" value="OPHC2-like_MBL-fold"/>
    <property type="match status" value="1"/>
</dbReference>
<dbReference type="RefSeq" id="WP_098737182.1">
    <property type="nucleotide sequence ID" value="NZ_PDKW01000041.1"/>
</dbReference>
<evidence type="ECO:0000313" key="7">
    <source>
        <dbReference type="Proteomes" id="UP000225379"/>
    </source>
</evidence>
<dbReference type="EMBL" id="PDKW01000041">
    <property type="protein sequence ID" value="PGH56217.1"/>
    <property type="molecule type" value="Genomic_DNA"/>
</dbReference>
<keyword evidence="3 6" id="KW-0378">Hydrolase</keyword>
<keyword evidence="2" id="KW-0479">Metal-binding</keyword>
<comment type="caution">
    <text evidence="6">The sequence shown here is derived from an EMBL/GenBank/DDBJ whole genome shotgun (WGS) entry which is preliminary data.</text>
</comment>
<reference evidence="7" key="1">
    <citation type="submission" date="2017-10" db="EMBL/GenBank/DDBJ databases">
        <authorList>
            <person name="Kravchenko I.K."/>
            <person name="Grouzdev D.S."/>
        </authorList>
    </citation>
    <scope>NUCLEOTIDE SEQUENCE [LARGE SCALE GENOMIC DNA]</scope>
    <source>
        <strain evidence="7">B2</strain>
    </source>
</reference>
<dbReference type="SMART" id="SM00849">
    <property type="entry name" value="Lactamase_B"/>
    <property type="match status" value="1"/>
</dbReference>
<dbReference type="AlphaFoldDB" id="A0A2B8BG59"/>
<evidence type="ECO:0000256" key="1">
    <source>
        <dbReference type="ARBA" id="ARBA00007749"/>
    </source>
</evidence>
<dbReference type="GO" id="GO:0016787">
    <property type="term" value="F:hydrolase activity"/>
    <property type="evidence" value="ECO:0007669"/>
    <property type="project" value="UniProtKB-KW"/>
</dbReference>
<gene>
    <name evidence="6" type="ORF">CRT60_14750</name>
</gene>
<evidence type="ECO:0000259" key="5">
    <source>
        <dbReference type="SMART" id="SM00849"/>
    </source>
</evidence>
<name>A0A2B8BG59_9PROT</name>
<organism evidence="6 7">
    <name type="scientific">Azospirillum palustre</name>
    <dbReference type="NCBI Taxonomy" id="2044885"/>
    <lineage>
        <taxon>Bacteria</taxon>
        <taxon>Pseudomonadati</taxon>
        <taxon>Pseudomonadota</taxon>
        <taxon>Alphaproteobacteria</taxon>
        <taxon>Rhodospirillales</taxon>
        <taxon>Azospirillaceae</taxon>
        <taxon>Azospirillum</taxon>
    </lineage>
</organism>
<dbReference type="PANTHER" id="PTHR42978:SF6">
    <property type="entry name" value="QUORUM-QUENCHING LACTONASE YTNP-RELATED"/>
    <property type="match status" value="1"/>
</dbReference>
<dbReference type="InterPro" id="IPR036866">
    <property type="entry name" value="RibonucZ/Hydroxyglut_hydro"/>
</dbReference>
<proteinExistence type="inferred from homology"/>
<accession>A0A2B8BG59</accession>
<keyword evidence="7" id="KW-1185">Reference proteome</keyword>
<dbReference type="Proteomes" id="UP000225379">
    <property type="component" value="Unassembled WGS sequence"/>
</dbReference>
<dbReference type="SUPFAM" id="SSF56281">
    <property type="entry name" value="Metallo-hydrolase/oxidoreductase"/>
    <property type="match status" value="1"/>
</dbReference>
<dbReference type="GO" id="GO:0046872">
    <property type="term" value="F:metal ion binding"/>
    <property type="evidence" value="ECO:0007669"/>
    <property type="project" value="UniProtKB-KW"/>
</dbReference>
<evidence type="ECO:0000256" key="3">
    <source>
        <dbReference type="ARBA" id="ARBA00022801"/>
    </source>
</evidence>
<dbReference type="InterPro" id="IPR051013">
    <property type="entry name" value="MBL_superfamily_lactonases"/>
</dbReference>
<keyword evidence="4" id="KW-0862">Zinc</keyword>
<evidence type="ECO:0000256" key="4">
    <source>
        <dbReference type="ARBA" id="ARBA00022833"/>
    </source>
</evidence>
<dbReference type="Pfam" id="PF00753">
    <property type="entry name" value="Lactamase_B"/>
    <property type="match status" value="1"/>
</dbReference>
<dbReference type="Gene3D" id="3.60.15.10">
    <property type="entry name" value="Ribonuclease Z/Hydroxyacylglutathione hydrolase-like"/>
    <property type="match status" value="1"/>
</dbReference>
<dbReference type="PANTHER" id="PTHR42978">
    <property type="entry name" value="QUORUM-QUENCHING LACTONASE YTNP-RELATED-RELATED"/>
    <property type="match status" value="1"/>
</dbReference>
<evidence type="ECO:0000256" key="2">
    <source>
        <dbReference type="ARBA" id="ARBA00022723"/>
    </source>
</evidence>
<feature type="domain" description="Metallo-beta-lactamase" evidence="5">
    <location>
        <begin position="61"/>
        <end position="267"/>
    </location>
</feature>
<protein>
    <submittedName>
        <fullName evidence="6">MBL fold metallo-hydrolase</fullName>
    </submittedName>
</protein>
<sequence length="295" mass="32927">MMSRKPLGQVPGIYHRAIGDIVVTAISDGYADAGIEPLRNIDLSEALLLFEEKLRPVRRASINCYLVHSEGQIALIDTGCGPYFGPTAGQLQRNLSAIGIRSDEIDAILLTHIHPDHSAGLTDVADGRRIFANARLAVHRNELAHWFDDVEMAKASDQDRRFFFDTAREQVTPYKDVVQAFEGRTEVFPGVLSRPLLGHTPGHSGFTISSKGEELLIWGDTIHIPEIQISRPEVTLTFDCDQELAAETRKKLFEEVSARKTLIAGSHIDFPGFAHVVQRRDGYDLLPEPWSYTMR</sequence>
<evidence type="ECO:0000313" key="6">
    <source>
        <dbReference type="EMBL" id="PGH56217.1"/>
    </source>
</evidence>
<dbReference type="InterPro" id="IPR001279">
    <property type="entry name" value="Metallo-B-lactamas"/>
</dbReference>
<dbReference type="OrthoDB" id="9773738at2"/>
<comment type="similarity">
    <text evidence="1">Belongs to the metallo-beta-lactamase superfamily.</text>
</comment>